<dbReference type="GO" id="GO:0031087">
    <property type="term" value="P:deadenylation-independent decapping of nuclear-transcribed mRNA"/>
    <property type="evidence" value="ECO:0007669"/>
    <property type="project" value="TreeGrafter"/>
</dbReference>
<evidence type="ECO:0000256" key="2">
    <source>
        <dbReference type="ARBA" id="ARBA00006610"/>
    </source>
</evidence>
<name>A0A1X2GFC5_9FUNG</name>
<dbReference type="PROSITE" id="PS51385">
    <property type="entry name" value="YJEF_N"/>
    <property type="match status" value="1"/>
</dbReference>
<feature type="compositionally biased region" description="Low complexity" evidence="5">
    <location>
        <begin position="126"/>
        <end position="135"/>
    </location>
</feature>
<reference evidence="8 9" key="1">
    <citation type="submission" date="2016-07" db="EMBL/GenBank/DDBJ databases">
        <title>Pervasive Adenine N6-methylation of Active Genes in Fungi.</title>
        <authorList>
            <consortium name="DOE Joint Genome Institute"/>
            <person name="Mondo S.J."/>
            <person name="Dannebaum R.O."/>
            <person name="Kuo R.C."/>
            <person name="Labutti K."/>
            <person name="Haridas S."/>
            <person name="Kuo A."/>
            <person name="Salamov A."/>
            <person name="Ahrendt S.R."/>
            <person name="Lipzen A."/>
            <person name="Sullivan W."/>
            <person name="Andreopoulos W.B."/>
            <person name="Clum A."/>
            <person name="Lindquist E."/>
            <person name="Daum C."/>
            <person name="Ramamoorthy G.K."/>
            <person name="Gryganskyi A."/>
            <person name="Culley D."/>
            <person name="Magnuson J.K."/>
            <person name="James T.Y."/>
            <person name="O'Malley M.A."/>
            <person name="Stajich J.E."/>
            <person name="Spatafora J.W."/>
            <person name="Visel A."/>
            <person name="Grigoriev I.V."/>
        </authorList>
    </citation>
    <scope>NUCLEOTIDE SEQUENCE [LARGE SCALE GENOMIC DNA]</scope>
    <source>
        <strain evidence="8 9">NRRL 3301</strain>
    </source>
</reference>
<evidence type="ECO:0000313" key="9">
    <source>
        <dbReference type="Proteomes" id="UP000242146"/>
    </source>
</evidence>
<dbReference type="PANTHER" id="PTHR13612:SF0">
    <property type="entry name" value="ENHANCER OF MRNA-DECAPPING PROTEIN 3"/>
    <property type="match status" value="1"/>
</dbReference>
<evidence type="ECO:0000256" key="5">
    <source>
        <dbReference type="SAM" id="MobiDB-lite"/>
    </source>
</evidence>
<evidence type="ECO:0000259" key="7">
    <source>
        <dbReference type="PROSITE" id="PS51512"/>
    </source>
</evidence>
<dbReference type="PROSITE" id="PS51512">
    <property type="entry name" value="DFDF"/>
    <property type="match status" value="1"/>
</dbReference>
<dbReference type="SUPFAM" id="SSF64153">
    <property type="entry name" value="YjeF N-terminal domain-like"/>
    <property type="match status" value="1"/>
</dbReference>
<dbReference type="AlphaFoldDB" id="A0A1X2GFC5"/>
<dbReference type="STRING" id="101127.A0A1X2GFC5"/>
<dbReference type="Pfam" id="PF09532">
    <property type="entry name" value="FDF"/>
    <property type="match status" value="1"/>
</dbReference>
<evidence type="ECO:0000256" key="3">
    <source>
        <dbReference type="ARBA" id="ARBA00015797"/>
    </source>
</evidence>
<accession>A0A1X2GFC5</accession>
<comment type="subcellular location">
    <subcellularLocation>
        <location evidence="1">Cytoplasm</location>
        <location evidence="1">P-body</location>
    </subcellularLocation>
</comment>
<dbReference type="GO" id="GO:0033962">
    <property type="term" value="P:P-body assembly"/>
    <property type="evidence" value="ECO:0007669"/>
    <property type="project" value="TreeGrafter"/>
</dbReference>
<dbReference type="Gene3D" id="3.40.50.10260">
    <property type="entry name" value="YjeF N-terminal domain"/>
    <property type="match status" value="1"/>
</dbReference>
<sequence>MADSFIGCHVALSLLSGVRLDGCVAHIDPLTQQMTLREVTIYFPGQQQPHQTPIYGVVGKDIADLEILANPPAINIPSNKTQTTASPPARQPPPPTTSQSSTTFVEHTQNGHVSPILDQLLLDSPRASRSPVAPRSRAKPKPSKSTSAATDRRRNRQRQPEANDWAGEDVKEYLQEEFDFQANLDMFDKAKVFAEIRESDQTDADTLLVSINRLPKKINLLPSENVLERRISQPNESMGDESDNASNSPCPHPVPTRPVSAKKITIATAEDKCVCPIVSPLQMAHAEHECVAVMGIDEDLFIENGGRGLCQLALKVSSHRQADGPLHFVILANNGKNGAYGLCAARHLRNHGHRVSVCLASGDVKMADVTQRQWHIAQAMGSHLHHGIQGLQQIGQGDMIIDAMLGAETKLTDLQDERSTYLSICDMMQWVNDQAAPVLSVDFPSGVDAGTGHPQHPMHYIQPTWTACLAAPKTGCISSRVTGELYMIDLGYPRQCWKRAGLKKATFPWGTQFVVGLTYL</sequence>
<dbReference type="InterPro" id="IPR004443">
    <property type="entry name" value="YjeF_N_dom"/>
</dbReference>
<evidence type="ECO:0000313" key="8">
    <source>
        <dbReference type="EMBL" id="ORX52451.1"/>
    </source>
</evidence>
<dbReference type="EMBL" id="MCGT01000018">
    <property type="protein sequence ID" value="ORX52451.1"/>
    <property type="molecule type" value="Genomic_DNA"/>
</dbReference>
<dbReference type="InterPro" id="IPR025762">
    <property type="entry name" value="DFDF"/>
</dbReference>
<dbReference type="GO" id="GO:0000932">
    <property type="term" value="C:P-body"/>
    <property type="evidence" value="ECO:0007669"/>
    <property type="project" value="UniProtKB-SubCell"/>
</dbReference>
<comment type="similarity">
    <text evidence="2">Belongs to the EDC3 family.</text>
</comment>
<dbReference type="InterPro" id="IPR019050">
    <property type="entry name" value="FDF_dom"/>
</dbReference>
<feature type="region of interest" description="Disordered" evidence="5">
    <location>
        <begin position="234"/>
        <end position="257"/>
    </location>
</feature>
<evidence type="ECO:0000256" key="1">
    <source>
        <dbReference type="ARBA" id="ARBA00004201"/>
    </source>
</evidence>
<proteinExistence type="inferred from homology"/>
<dbReference type="PANTHER" id="PTHR13612">
    <property type="entry name" value="ENHANCER OF MRNA-DECAPPING PROTEIN 3"/>
    <property type="match status" value="1"/>
</dbReference>
<evidence type="ECO:0000259" key="6">
    <source>
        <dbReference type="PROSITE" id="PS51385"/>
    </source>
</evidence>
<feature type="region of interest" description="Disordered" evidence="5">
    <location>
        <begin position="73"/>
        <end position="106"/>
    </location>
</feature>
<feature type="domain" description="YjeF N-terminal" evidence="6">
    <location>
        <begin position="283"/>
        <end position="498"/>
    </location>
</feature>
<dbReference type="Proteomes" id="UP000242146">
    <property type="component" value="Unassembled WGS sequence"/>
</dbReference>
<keyword evidence="4" id="KW-0963">Cytoplasm</keyword>
<comment type="caution">
    <text evidence="8">The sequence shown here is derived from an EMBL/GenBank/DDBJ whole genome shotgun (WGS) entry which is preliminary data.</text>
</comment>
<dbReference type="SMART" id="SM01199">
    <property type="entry name" value="FDF"/>
    <property type="match status" value="1"/>
</dbReference>
<dbReference type="OrthoDB" id="10030313at2759"/>
<dbReference type="InterPro" id="IPR036652">
    <property type="entry name" value="YjeF_N_dom_sf"/>
</dbReference>
<dbReference type="InterPro" id="IPR025609">
    <property type="entry name" value="Lsm14-like_N"/>
</dbReference>
<gene>
    <name evidence="8" type="ORF">DM01DRAFT_1323640</name>
</gene>
<evidence type="ECO:0000256" key="4">
    <source>
        <dbReference type="ARBA" id="ARBA00022490"/>
    </source>
</evidence>
<protein>
    <recommendedName>
        <fullName evidence="3">Enhancer of mRNA-decapping protein 3</fullName>
    </recommendedName>
</protein>
<dbReference type="GO" id="GO:0003729">
    <property type="term" value="F:mRNA binding"/>
    <property type="evidence" value="ECO:0007669"/>
    <property type="project" value="TreeGrafter"/>
</dbReference>
<dbReference type="Pfam" id="PF03853">
    <property type="entry name" value="YjeF_N"/>
    <property type="match status" value="1"/>
</dbReference>
<feature type="domain" description="DFDF" evidence="7">
    <location>
        <begin position="166"/>
        <end position="202"/>
    </location>
</feature>
<organism evidence="8 9">
    <name type="scientific">Hesseltinella vesiculosa</name>
    <dbReference type="NCBI Taxonomy" id="101127"/>
    <lineage>
        <taxon>Eukaryota</taxon>
        <taxon>Fungi</taxon>
        <taxon>Fungi incertae sedis</taxon>
        <taxon>Mucoromycota</taxon>
        <taxon>Mucoromycotina</taxon>
        <taxon>Mucoromycetes</taxon>
        <taxon>Mucorales</taxon>
        <taxon>Cunninghamellaceae</taxon>
        <taxon>Hesseltinella</taxon>
    </lineage>
</organism>
<dbReference type="SMART" id="SM01271">
    <property type="entry name" value="LSM14"/>
    <property type="match status" value="1"/>
</dbReference>
<feature type="region of interest" description="Disordered" evidence="5">
    <location>
        <begin position="126"/>
        <end position="168"/>
    </location>
</feature>
<keyword evidence="9" id="KW-1185">Reference proteome</keyword>